<feature type="transmembrane region" description="Helical" evidence="8">
    <location>
        <begin position="85"/>
        <end position="107"/>
    </location>
</feature>
<dbReference type="SUPFAM" id="SSF81321">
    <property type="entry name" value="Family A G protein-coupled receptor-like"/>
    <property type="match status" value="1"/>
</dbReference>
<dbReference type="Proteomes" id="UP001159428">
    <property type="component" value="Unassembled WGS sequence"/>
</dbReference>
<feature type="transmembrane region" description="Helical" evidence="8">
    <location>
        <begin position="232"/>
        <end position="255"/>
    </location>
</feature>
<protein>
    <recommendedName>
        <fullName evidence="9">G-protein coupled receptors family 1 profile domain-containing protein</fullName>
    </recommendedName>
</protein>
<evidence type="ECO:0000259" key="9">
    <source>
        <dbReference type="PROSITE" id="PS50262"/>
    </source>
</evidence>
<gene>
    <name evidence="10" type="ORF">PMEA_00015963</name>
</gene>
<dbReference type="FunFam" id="1.20.1070.10:FF:000219">
    <property type="entry name" value="Opsin 5-like 2"/>
    <property type="match status" value="1"/>
</dbReference>
<dbReference type="PRINTS" id="PR00237">
    <property type="entry name" value="GPCRRHODOPSN"/>
</dbReference>
<dbReference type="InterPro" id="IPR050125">
    <property type="entry name" value="GPCR_opsins"/>
</dbReference>
<evidence type="ECO:0000256" key="1">
    <source>
        <dbReference type="ARBA" id="ARBA00004141"/>
    </source>
</evidence>
<reference evidence="10 11" key="1">
    <citation type="submission" date="2022-05" db="EMBL/GenBank/DDBJ databases">
        <authorList>
            <consortium name="Genoscope - CEA"/>
            <person name="William W."/>
        </authorList>
    </citation>
    <scope>NUCLEOTIDE SEQUENCE [LARGE SCALE GENOMIC DNA]</scope>
</reference>
<dbReference type="PROSITE" id="PS50262">
    <property type="entry name" value="G_PROTEIN_RECEP_F1_2"/>
    <property type="match status" value="1"/>
</dbReference>
<dbReference type="InterPro" id="IPR000276">
    <property type="entry name" value="GPCR_Rhodpsn"/>
</dbReference>
<name>A0AAU9X388_9CNID</name>
<comment type="subcellular location">
    <subcellularLocation>
        <location evidence="1">Membrane</location>
        <topology evidence="1">Multi-pass membrane protein</topology>
    </subcellularLocation>
</comment>
<dbReference type="Gene3D" id="1.20.1070.10">
    <property type="entry name" value="Rhodopsin 7-helix transmembrane proteins"/>
    <property type="match status" value="1"/>
</dbReference>
<keyword evidence="7" id="KW-0807">Transducer</keyword>
<organism evidence="10 11">
    <name type="scientific">Pocillopora meandrina</name>
    <dbReference type="NCBI Taxonomy" id="46732"/>
    <lineage>
        <taxon>Eukaryota</taxon>
        <taxon>Metazoa</taxon>
        <taxon>Cnidaria</taxon>
        <taxon>Anthozoa</taxon>
        <taxon>Hexacorallia</taxon>
        <taxon>Scleractinia</taxon>
        <taxon>Astrocoeniina</taxon>
        <taxon>Pocilloporidae</taxon>
        <taxon>Pocillopora</taxon>
    </lineage>
</organism>
<keyword evidence="3 8" id="KW-1133">Transmembrane helix</keyword>
<dbReference type="InterPro" id="IPR017452">
    <property type="entry name" value="GPCR_Rhodpsn_7TM"/>
</dbReference>
<keyword evidence="2 8" id="KW-0812">Transmembrane</keyword>
<evidence type="ECO:0000256" key="6">
    <source>
        <dbReference type="ARBA" id="ARBA00023170"/>
    </source>
</evidence>
<dbReference type="AlphaFoldDB" id="A0AAU9X388"/>
<keyword evidence="4" id="KW-0297">G-protein coupled receptor</keyword>
<evidence type="ECO:0000313" key="11">
    <source>
        <dbReference type="Proteomes" id="UP001159428"/>
    </source>
</evidence>
<keyword evidence="6" id="KW-0675">Receptor</keyword>
<feature type="transmembrane region" description="Helical" evidence="8">
    <location>
        <begin position="12"/>
        <end position="37"/>
    </location>
</feature>
<proteinExistence type="predicted"/>
<feature type="transmembrane region" description="Helical" evidence="8">
    <location>
        <begin position="44"/>
        <end position="65"/>
    </location>
</feature>
<accession>A0AAU9X388</accession>
<evidence type="ECO:0000256" key="8">
    <source>
        <dbReference type="SAM" id="Phobius"/>
    </source>
</evidence>
<feature type="transmembrane region" description="Helical" evidence="8">
    <location>
        <begin position="261"/>
        <end position="287"/>
    </location>
</feature>
<feature type="transmembrane region" description="Helical" evidence="8">
    <location>
        <begin position="127"/>
        <end position="152"/>
    </location>
</feature>
<dbReference type="GO" id="GO:0004930">
    <property type="term" value="F:G protein-coupled receptor activity"/>
    <property type="evidence" value="ECO:0007669"/>
    <property type="project" value="UniProtKB-KW"/>
</dbReference>
<comment type="caution">
    <text evidence="10">The sequence shown here is derived from an EMBL/GenBank/DDBJ whole genome shotgun (WGS) entry which is preliminary data.</text>
</comment>
<evidence type="ECO:0000256" key="3">
    <source>
        <dbReference type="ARBA" id="ARBA00022989"/>
    </source>
</evidence>
<evidence type="ECO:0000256" key="4">
    <source>
        <dbReference type="ARBA" id="ARBA00023040"/>
    </source>
</evidence>
<dbReference type="EMBL" id="CALNXJ010000029">
    <property type="protein sequence ID" value="CAH3134963.1"/>
    <property type="molecule type" value="Genomic_DNA"/>
</dbReference>
<evidence type="ECO:0000256" key="2">
    <source>
        <dbReference type="ARBA" id="ARBA00022692"/>
    </source>
</evidence>
<dbReference type="CDD" id="cd14969">
    <property type="entry name" value="7tmA_Opsins_type2_animals"/>
    <property type="match status" value="1"/>
</dbReference>
<dbReference type="Pfam" id="PF00001">
    <property type="entry name" value="7tm_1"/>
    <property type="match status" value="1"/>
</dbReference>
<feature type="domain" description="G-protein coupled receptors family 1 profile" evidence="9">
    <location>
        <begin position="28"/>
        <end position="284"/>
    </location>
</feature>
<sequence length="341" mass="38445">MSEELLSPSTYHVLAFVYIVLAIAAIFFNSIVLLTFIMDRSLVLPANVLIISIATSDWLMGVMINPLGAAANASESAWFTDTTCTFYAFVSTFLGLGTMLHHAAYALDRYFVLSRPMESQHSMGRMVTVVLILWGFSLMWSLFPLFGWSAYVPEAGRIACSLRWQSAKQGDTFFVICLFAFFYIIPLGVILVSYTLMFVNVRYMTKNAQKIWGVNAAATLETIKAAWKMAKIGLLMFIGFFAAWTPYAVVSFYAAFLSTDFSLITAAFPAMFAKTSNIYNPVIYFFAYKNFRESLLKLWRRYRNRNTVMPLGQSSNAAFVISSATRSRQRHDSTSVEEFSL</sequence>
<feature type="transmembrane region" description="Helical" evidence="8">
    <location>
        <begin position="172"/>
        <end position="199"/>
    </location>
</feature>
<evidence type="ECO:0000256" key="7">
    <source>
        <dbReference type="ARBA" id="ARBA00023224"/>
    </source>
</evidence>
<dbReference type="PANTHER" id="PTHR24240">
    <property type="entry name" value="OPSIN"/>
    <property type="match status" value="1"/>
</dbReference>
<keyword evidence="11" id="KW-1185">Reference proteome</keyword>
<keyword evidence="5 8" id="KW-0472">Membrane</keyword>
<evidence type="ECO:0000313" key="10">
    <source>
        <dbReference type="EMBL" id="CAH3134963.1"/>
    </source>
</evidence>
<evidence type="ECO:0000256" key="5">
    <source>
        <dbReference type="ARBA" id="ARBA00023136"/>
    </source>
</evidence>
<dbReference type="GO" id="GO:0016020">
    <property type="term" value="C:membrane"/>
    <property type="evidence" value="ECO:0007669"/>
    <property type="project" value="UniProtKB-SubCell"/>
</dbReference>